<accession>A1K1C9</accession>
<feature type="compositionally biased region" description="Low complexity" evidence="1">
    <location>
        <begin position="80"/>
        <end position="92"/>
    </location>
</feature>
<feature type="compositionally biased region" description="Basic and acidic residues" evidence="1">
    <location>
        <begin position="103"/>
        <end position="116"/>
    </location>
</feature>
<evidence type="ECO:0000313" key="3">
    <source>
        <dbReference type="EMBL" id="CAL92634.1"/>
    </source>
</evidence>
<dbReference type="RefSeq" id="WP_011763753.1">
    <property type="nucleotide sequence ID" value="NC_008702.1"/>
</dbReference>
<protein>
    <submittedName>
        <fullName evidence="3">Conserved hypothetical membrane protein</fullName>
    </submittedName>
</protein>
<dbReference type="eggNOG" id="ENOG5033ACI">
    <property type="taxonomic scope" value="Bacteria"/>
</dbReference>
<evidence type="ECO:0000256" key="2">
    <source>
        <dbReference type="SAM" id="Phobius"/>
    </source>
</evidence>
<gene>
    <name evidence="3" type="ordered locus">azo0016</name>
</gene>
<reference evidence="3 4" key="1">
    <citation type="journal article" date="2006" name="Nat. Biotechnol.">
        <title>Complete genome of the mutualistic, N2-fixing grass endophyte Azoarcus sp. strain BH72.</title>
        <authorList>
            <person name="Krause A."/>
            <person name="Ramakumar A."/>
            <person name="Bartels D."/>
            <person name="Battistoni F."/>
            <person name="Bekel T."/>
            <person name="Boch J."/>
            <person name="Boehm M."/>
            <person name="Friedrich F."/>
            <person name="Hurek T."/>
            <person name="Krause L."/>
            <person name="Linke B."/>
            <person name="McHardy A.C."/>
            <person name="Sarkar A."/>
            <person name="Schneiker S."/>
            <person name="Syed A.A."/>
            <person name="Thauer R."/>
            <person name="Vorhoelter F.-J."/>
            <person name="Weidner S."/>
            <person name="Puehler A."/>
            <person name="Reinhold-Hurek B."/>
            <person name="Kaiser O."/>
            <person name="Goesmann A."/>
        </authorList>
    </citation>
    <scope>NUCLEOTIDE SEQUENCE [LARGE SCALE GENOMIC DNA]</scope>
    <source>
        <strain evidence="3 4">BH72</strain>
    </source>
</reference>
<dbReference type="KEGG" id="azo:azo0016"/>
<keyword evidence="2" id="KW-0812">Transmembrane</keyword>
<dbReference type="Proteomes" id="UP000002588">
    <property type="component" value="Chromosome"/>
</dbReference>
<name>A1K1C9_AZOSB</name>
<dbReference type="EMBL" id="AM406670">
    <property type="protein sequence ID" value="CAL92634.1"/>
    <property type="molecule type" value="Genomic_DNA"/>
</dbReference>
<dbReference type="AlphaFoldDB" id="A1K1C9"/>
<sequence>MQFDRDPAAGPGSLPPPSARPAGVLKKALAIVVAAALFVLAMMASVVLFAVVLTAGAVLWGYLWWKTRAARKAMAERMAEAQAWQQRQQQGSSGAGGLVLEGEVIREIRPGDEDRR</sequence>
<evidence type="ECO:0000313" key="4">
    <source>
        <dbReference type="Proteomes" id="UP000002588"/>
    </source>
</evidence>
<dbReference type="STRING" id="62928.azo0016"/>
<feature type="transmembrane region" description="Helical" evidence="2">
    <location>
        <begin position="31"/>
        <end position="64"/>
    </location>
</feature>
<keyword evidence="2" id="KW-0472">Membrane</keyword>
<feature type="region of interest" description="Disordered" evidence="1">
    <location>
        <begin position="80"/>
        <end position="116"/>
    </location>
</feature>
<proteinExistence type="predicted"/>
<evidence type="ECO:0000256" key="1">
    <source>
        <dbReference type="SAM" id="MobiDB-lite"/>
    </source>
</evidence>
<dbReference type="HOGENOM" id="CLU_168763_0_0_4"/>
<keyword evidence="4" id="KW-1185">Reference proteome</keyword>
<keyword evidence="2" id="KW-1133">Transmembrane helix</keyword>
<organism evidence="3 4">
    <name type="scientific">Azoarcus sp. (strain BH72)</name>
    <dbReference type="NCBI Taxonomy" id="418699"/>
    <lineage>
        <taxon>Bacteria</taxon>
        <taxon>Pseudomonadati</taxon>
        <taxon>Pseudomonadota</taxon>
        <taxon>Betaproteobacteria</taxon>
        <taxon>Rhodocyclales</taxon>
        <taxon>Zoogloeaceae</taxon>
        <taxon>Azoarcus</taxon>
    </lineage>
</organism>